<feature type="transmembrane region" description="Helical" evidence="1">
    <location>
        <begin position="146"/>
        <end position="163"/>
    </location>
</feature>
<keyword evidence="1" id="KW-1133">Transmembrane helix</keyword>
<evidence type="ECO:0000313" key="3">
    <source>
        <dbReference type="Proteomes" id="UP000727857"/>
    </source>
</evidence>
<feature type="transmembrane region" description="Helical" evidence="1">
    <location>
        <begin position="87"/>
        <end position="106"/>
    </location>
</feature>
<dbReference type="EMBL" id="JADINF010000129">
    <property type="protein sequence ID" value="MBO8424375.1"/>
    <property type="molecule type" value="Genomic_DNA"/>
</dbReference>
<proteinExistence type="predicted"/>
<accession>A0A940IDF2</accession>
<dbReference type="Proteomes" id="UP000727857">
    <property type="component" value="Unassembled WGS sequence"/>
</dbReference>
<evidence type="ECO:0000313" key="2">
    <source>
        <dbReference type="EMBL" id="MBO8424375.1"/>
    </source>
</evidence>
<feature type="transmembrane region" description="Helical" evidence="1">
    <location>
        <begin position="61"/>
        <end position="81"/>
    </location>
</feature>
<comment type="caution">
    <text evidence="2">The sequence shown here is derived from an EMBL/GenBank/DDBJ whole genome shotgun (WGS) entry which is preliminary data.</text>
</comment>
<gene>
    <name evidence="2" type="ORF">IAB16_05105</name>
</gene>
<reference evidence="2" key="2">
    <citation type="journal article" date="2021" name="PeerJ">
        <title>Extensive microbial diversity within the chicken gut microbiome revealed by metagenomics and culture.</title>
        <authorList>
            <person name="Gilroy R."/>
            <person name="Ravi A."/>
            <person name="Getino M."/>
            <person name="Pursley I."/>
            <person name="Horton D.L."/>
            <person name="Alikhan N.F."/>
            <person name="Baker D."/>
            <person name="Gharbi K."/>
            <person name="Hall N."/>
            <person name="Watson M."/>
            <person name="Adriaenssens E.M."/>
            <person name="Foster-Nyarko E."/>
            <person name="Jarju S."/>
            <person name="Secka A."/>
            <person name="Antonio M."/>
            <person name="Oren A."/>
            <person name="Chaudhuri R.R."/>
            <person name="La Ragione R."/>
            <person name="Hildebrand F."/>
            <person name="Pallen M.J."/>
        </authorList>
    </citation>
    <scope>NUCLEOTIDE SEQUENCE</scope>
    <source>
        <strain evidence="2">517</strain>
    </source>
</reference>
<reference evidence="2" key="1">
    <citation type="submission" date="2020-10" db="EMBL/GenBank/DDBJ databases">
        <authorList>
            <person name="Gilroy R."/>
        </authorList>
    </citation>
    <scope>NUCLEOTIDE SEQUENCE</scope>
    <source>
        <strain evidence="2">517</strain>
    </source>
</reference>
<feature type="transmembrane region" description="Helical" evidence="1">
    <location>
        <begin position="118"/>
        <end position="140"/>
    </location>
</feature>
<keyword evidence="1" id="KW-0812">Transmembrane</keyword>
<organism evidence="2 3">
    <name type="scientific">Candidatus Stercoripulliclostridium pullicola</name>
    <dbReference type="NCBI Taxonomy" id="2840953"/>
    <lineage>
        <taxon>Bacteria</taxon>
        <taxon>Bacillati</taxon>
        <taxon>Bacillota</taxon>
        <taxon>Clostridia</taxon>
        <taxon>Eubacteriales</taxon>
        <taxon>Candidatus Stercoripulliclostridium</taxon>
    </lineage>
</organism>
<sequence>MAKKATTVNTHNDTVMAALAFIILGTILVCEQSLNIVKLAVIVFGVALLTLGVLELINKNLIVAICEIVVGVALIILAALMPDIATLVLGIALCLYAIYFLVVNWGSLTGGKLTLRKVIIICMILFALVAGILLIVAYAASVGSEVYIAAGAFALGAGAMIIAKKALTEINRKK</sequence>
<feature type="transmembrane region" description="Helical" evidence="1">
    <location>
        <begin position="35"/>
        <end position="54"/>
    </location>
</feature>
<protein>
    <submittedName>
        <fullName evidence="2">Uncharacterized protein</fullName>
    </submittedName>
</protein>
<name>A0A940IDF2_9FIRM</name>
<evidence type="ECO:0000256" key="1">
    <source>
        <dbReference type="SAM" id="Phobius"/>
    </source>
</evidence>
<dbReference type="AlphaFoldDB" id="A0A940IDF2"/>
<keyword evidence="1" id="KW-0472">Membrane</keyword>
<feature type="transmembrane region" description="Helical" evidence="1">
    <location>
        <begin position="12"/>
        <end position="29"/>
    </location>
</feature>